<comment type="caution">
    <text evidence="3">The sequence shown here is derived from an EMBL/GenBank/DDBJ whole genome shotgun (WGS) entry which is preliminary data.</text>
</comment>
<evidence type="ECO:0000259" key="2">
    <source>
        <dbReference type="Pfam" id="PF08291"/>
    </source>
</evidence>
<feature type="domain" description="Peptidase M15A C-terminal" evidence="2">
    <location>
        <begin position="213"/>
        <end position="270"/>
    </location>
</feature>
<dbReference type="InterPro" id="IPR009045">
    <property type="entry name" value="Zn_M74/Hedgehog-like"/>
</dbReference>
<evidence type="ECO:0000256" key="1">
    <source>
        <dbReference type="SAM" id="SignalP"/>
    </source>
</evidence>
<proteinExistence type="predicted"/>
<organism evidence="3 4">
    <name type="scientific">Abyssibacter profundi</name>
    <dbReference type="NCBI Taxonomy" id="2182787"/>
    <lineage>
        <taxon>Bacteria</taxon>
        <taxon>Pseudomonadati</taxon>
        <taxon>Pseudomonadota</taxon>
        <taxon>Gammaproteobacteria</taxon>
        <taxon>Chromatiales</taxon>
        <taxon>Oceanococcaceae</taxon>
        <taxon>Abyssibacter</taxon>
    </lineage>
</organism>
<accession>A0A363UP57</accession>
<dbReference type="SUPFAM" id="SSF55166">
    <property type="entry name" value="Hedgehog/DD-peptidase"/>
    <property type="match status" value="1"/>
</dbReference>
<name>A0A363UP57_9GAMM</name>
<reference evidence="3 4" key="1">
    <citation type="submission" date="2018-05" db="EMBL/GenBank/DDBJ databases">
        <title>Abyssibacter profundi OUC007T gen. nov., sp. nov, a marine bacterium isolated from seawater of the Mariana Trench.</title>
        <authorList>
            <person name="Zhou S."/>
        </authorList>
    </citation>
    <scope>NUCLEOTIDE SEQUENCE [LARGE SCALE GENOMIC DNA]</scope>
    <source>
        <strain evidence="3 4">OUC007</strain>
    </source>
</reference>
<evidence type="ECO:0000313" key="3">
    <source>
        <dbReference type="EMBL" id="PWN57179.1"/>
    </source>
</evidence>
<dbReference type="Proteomes" id="UP000251800">
    <property type="component" value="Unassembled WGS sequence"/>
</dbReference>
<protein>
    <recommendedName>
        <fullName evidence="2">Peptidase M15A C-terminal domain-containing protein</fullName>
    </recommendedName>
</protein>
<dbReference type="Pfam" id="PF08291">
    <property type="entry name" value="Peptidase_M15_3"/>
    <property type="match status" value="1"/>
</dbReference>
<dbReference type="Gene3D" id="3.30.1380.10">
    <property type="match status" value="1"/>
</dbReference>
<dbReference type="EMBL" id="QEQK01000003">
    <property type="protein sequence ID" value="PWN57179.1"/>
    <property type="molecule type" value="Genomic_DNA"/>
</dbReference>
<evidence type="ECO:0000313" key="4">
    <source>
        <dbReference type="Proteomes" id="UP000251800"/>
    </source>
</evidence>
<sequence length="336" mass="36781">MTCRFTVTLTILLTWTCQAAAQPAGLPVEPPPPADATQQTSAAFAIRVGDEVVPYPVFGIYVMPGEQRAIQAVLQTEPSRFEVTASDGTLRPPAPDDSATDAGIWTWTAPDRPGAQTVTIQRQPDGALITLHALVMTPASQVQQGRLNGFRVGHYPDKPLNGRAIYAAPQGFVEVTAETAALRVSPHFQLGEFVAKQVGGFPKYVVLRERLLLKLEMIVEQLADAGYQASGLHIMSGYRTPYYNRSIGNVPYSRHVWGGAADIFVDEAPRDGMMDDLNGDGRINTADARVIYDLINELSTERWYQPFIGGMGLYGPKPGIRGPFVHVDVRGYRARW</sequence>
<keyword evidence="1" id="KW-0732">Signal</keyword>
<dbReference type="OrthoDB" id="5242612at2"/>
<dbReference type="InterPro" id="IPR013230">
    <property type="entry name" value="Peptidase_M15A_C"/>
</dbReference>
<feature type="signal peptide" evidence="1">
    <location>
        <begin position="1"/>
        <end position="19"/>
    </location>
</feature>
<feature type="chain" id="PRO_5017024309" description="Peptidase M15A C-terminal domain-containing protein" evidence="1">
    <location>
        <begin position="20"/>
        <end position="336"/>
    </location>
</feature>
<dbReference type="RefSeq" id="WP_109719259.1">
    <property type="nucleotide sequence ID" value="NZ_QEQK01000003.1"/>
</dbReference>
<keyword evidence="4" id="KW-1185">Reference proteome</keyword>
<gene>
    <name evidence="3" type="ORF">DEH80_04445</name>
</gene>
<dbReference type="AlphaFoldDB" id="A0A363UP57"/>